<dbReference type="Proteomes" id="UP000815677">
    <property type="component" value="Unassembled WGS sequence"/>
</dbReference>
<evidence type="ECO:0000313" key="1">
    <source>
        <dbReference type="EMBL" id="GAT56528.1"/>
    </source>
</evidence>
<proteinExistence type="predicted"/>
<name>A0ABQ0LZQ5_MYCCL</name>
<protein>
    <submittedName>
        <fullName evidence="1">Uncharacterized protein</fullName>
    </submittedName>
</protein>
<dbReference type="EMBL" id="DF849311">
    <property type="protein sequence ID" value="GAT56528.1"/>
    <property type="molecule type" value="Genomic_DNA"/>
</dbReference>
<reference evidence="1" key="1">
    <citation type="submission" date="2014-09" db="EMBL/GenBank/DDBJ databases">
        <title>Genome sequence of the luminous mushroom Mycena chlorophos for searching fungal bioluminescence genes.</title>
        <authorList>
            <person name="Tanaka Y."/>
            <person name="Kasuga D."/>
            <person name="Oba Y."/>
            <person name="Hase S."/>
            <person name="Sato K."/>
            <person name="Oba Y."/>
            <person name="Sakakibara Y."/>
        </authorList>
    </citation>
    <scope>NUCLEOTIDE SEQUENCE</scope>
</reference>
<organism evidence="1 2">
    <name type="scientific">Mycena chlorophos</name>
    <name type="common">Agaric fungus</name>
    <name type="synonym">Agaricus chlorophos</name>
    <dbReference type="NCBI Taxonomy" id="658473"/>
    <lineage>
        <taxon>Eukaryota</taxon>
        <taxon>Fungi</taxon>
        <taxon>Dikarya</taxon>
        <taxon>Basidiomycota</taxon>
        <taxon>Agaricomycotina</taxon>
        <taxon>Agaricomycetes</taxon>
        <taxon>Agaricomycetidae</taxon>
        <taxon>Agaricales</taxon>
        <taxon>Marasmiineae</taxon>
        <taxon>Mycenaceae</taxon>
        <taxon>Mycena</taxon>
    </lineage>
</organism>
<evidence type="ECO:0000313" key="2">
    <source>
        <dbReference type="Proteomes" id="UP000815677"/>
    </source>
</evidence>
<sequence>MPLVTSHPTSSALFASSRSSRVLRARHLELPTHYRGEATLGLYEFILWLSDNSSPTPIRNATNVIPFRKTPLNGSELPHTDTIRCRAVLCMSLLAMIVVGALANPVRAKLAAGHAEITPAPRTDALIVPAPAYTYTCLCRTIPIESGPRTTTTWCGLCTTLYYSGDALLPSVNLKGTGTAAATAATTTF</sequence>
<accession>A0ABQ0LZQ5</accession>
<keyword evidence="2" id="KW-1185">Reference proteome</keyword>
<gene>
    <name evidence="1" type="ORF">MCHLO_13173</name>
</gene>